<evidence type="ECO:0000313" key="2">
    <source>
        <dbReference type="Proteomes" id="UP000271098"/>
    </source>
</evidence>
<dbReference type="Proteomes" id="UP000271098">
    <property type="component" value="Unassembled WGS sequence"/>
</dbReference>
<reference evidence="3" key="1">
    <citation type="submission" date="2016-06" db="UniProtKB">
        <authorList>
            <consortium name="WormBaseParasite"/>
        </authorList>
    </citation>
    <scope>IDENTIFICATION</scope>
</reference>
<gene>
    <name evidence="1" type="ORF">GPUH_LOCUS16534</name>
</gene>
<keyword evidence="2" id="KW-1185">Reference proteome</keyword>
<protein>
    <submittedName>
        <fullName evidence="1 3">Uncharacterized protein</fullName>
    </submittedName>
</protein>
<dbReference type="WBParaSite" id="GPUH_0001655601-mRNA-1">
    <property type="protein sequence ID" value="GPUH_0001655601-mRNA-1"/>
    <property type="gene ID" value="GPUH_0001655601"/>
</dbReference>
<dbReference type="AlphaFoldDB" id="A0A183E6E3"/>
<evidence type="ECO:0000313" key="1">
    <source>
        <dbReference type="EMBL" id="VDN28073.1"/>
    </source>
</evidence>
<reference evidence="1 2" key="2">
    <citation type="submission" date="2018-11" db="EMBL/GenBank/DDBJ databases">
        <authorList>
            <consortium name="Pathogen Informatics"/>
        </authorList>
    </citation>
    <scope>NUCLEOTIDE SEQUENCE [LARGE SCALE GENOMIC DNA]</scope>
</reference>
<proteinExistence type="predicted"/>
<organism evidence="3">
    <name type="scientific">Gongylonema pulchrum</name>
    <dbReference type="NCBI Taxonomy" id="637853"/>
    <lineage>
        <taxon>Eukaryota</taxon>
        <taxon>Metazoa</taxon>
        <taxon>Ecdysozoa</taxon>
        <taxon>Nematoda</taxon>
        <taxon>Chromadorea</taxon>
        <taxon>Rhabditida</taxon>
        <taxon>Spirurina</taxon>
        <taxon>Spiruromorpha</taxon>
        <taxon>Spiruroidea</taxon>
        <taxon>Gongylonematidae</taxon>
        <taxon>Gongylonema</taxon>
    </lineage>
</organism>
<dbReference type="EMBL" id="UYRT01083880">
    <property type="protein sequence ID" value="VDN28073.1"/>
    <property type="molecule type" value="Genomic_DNA"/>
</dbReference>
<sequence length="65" mass="7655">MQIFAPHSLPLKMRYLGEKPQLLLCTLKRSEEDVKKKGEYRKAYWRHDSSAVCFTVCTFLPGFFN</sequence>
<accession>A0A183E6E3</accession>
<name>A0A183E6E3_9BILA</name>
<evidence type="ECO:0000313" key="3">
    <source>
        <dbReference type="WBParaSite" id="GPUH_0001655601-mRNA-1"/>
    </source>
</evidence>